<evidence type="ECO:0000313" key="1">
    <source>
        <dbReference type="EMBL" id="PIU74758.1"/>
    </source>
</evidence>
<evidence type="ECO:0000313" key="2">
    <source>
        <dbReference type="Proteomes" id="UP000228775"/>
    </source>
</evidence>
<gene>
    <name evidence="1" type="ORF">COS76_04400</name>
</gene>
<protein>
    <submittedName>
        <fullName evidence="1">Uncharacterized protein</fullName>
    </submittedName>
</protein>
<comment type="caution">
    <text evidence="1">The sequence shown here is derived from an EMBL/GenBank/DDBJ whole genome shotgun (WGS) entry which is preliminary data.</text>
</comment>
<dbReference type="AlphaFoldDB" id="A0A2M7AVW5"/>
<reference evidence="2" key="1">
    <citation type="submission" date="2017-09" db="EMBL/GenBank/DDBJ databases">
        <title>Depth-based differentiation of microbial function through sediment-hosted aquifers and enrichment of novel symbionts in the deep terrestrial subsurface.</title>
        <authorList>
            <person name="Probst A.J."/>
            <person name="Ladd B."/>
            <person name="Jarett J.K."/>
            <person name="Geller-Mcgrath D.E."/>
            <person name="Sieber C.M.K."/>
            <person name="Emerson J.B."/>
            <person name="Anantharaman K."/>
            <person name="Thomas B.C."/>
            <person name="Malmstrom R."/>
            <person name="Stieglmeier M."/>
            <person name="Klingl A."/>
            <person name="Woyke T."/>
            <person name="Ryan C.M."/>
            <person name="Banfield J.F."/>
        </authorList>
    </citation>
    <scope>NUCLEOTIDE SEQUENCE [LARGE SCALE GENOMIC DNA]</scope>
</reference>
<proteinExistence type="predicted"/>
<accession>A0A2M7AVW5</accession>
<dbReference type="EMBL" id="PEVY01000093">
    <property type="protein sequence ID" value="PIU74758.1"/>
    <property type="molecule type" value="Genomic_DNA"/>
</dbReference>
<sequence>MAEIPNPEIIREQAALLLKRWQTEALPAEKTEHLIQAVKVITDASQDNTAIPIISPICANYETLRIGGKRRPTIHSDLVWNWTGHSLSLRKGYLLCHEEIPHRLSKLQKISGQTVNYLVVLVDYGMAETLFGPLNPDYYRLPQNKSIQQHIDETLENNVATIQTLINHGLANEQVKVTVAKLSQLVSGTNFESDWSNWNQKLRSLLKTPNNHWGGLIRREIKKERRYYEYAWGLTTEEQLFQRVIDQQYGLVAIFADWLHQFHNSVYSQGLKDKGSLLLLDTIPGPDNPAHSEFQAYNLDYPDGTERVKTPILRPFHNLVLLSDPAVSAPYLNKSLEQIMAEVNEFC</sequence>
<organism evidence="1 2">
    <name type="scientific">Candidatus Portnoybacteria bacterium CG06_land_8_20_14_3_00_39_12</name>
    <dbReference type="NCBI Taxonomy" id="1974809"/>
    <lineage>
        <taxon>Bacteria</taxon>
        <taxon>Candidatus Portnoyibacteriota</taxon>
    </lineage>
</organism>
<dbReference type="Proteomes" id="UP000228775">
    <property type="component" value="Unassembled WGS sequence"/>
</dbReference>
<name>A0A2M7AVW5_9BACT</name>